<dbReference type="AlphaFoldDB" id="A0A0R2NXJ7"/>
<dbReference type="Gene3D" id="1.10.10.1930">
    <property type="match status" value="1"/>
</dbReference>
<dbReference type="Pfam" id="PF01381">
    <property type="entry name" value="HTH_3"/>
    <property type="match status" value="1"/>
</dbReference>
<reference evidence="2 3" key="1">
    <citation type="submission" date="2015-10" db="EMBL/GenBank/DDBJ databases">
        <title>Metagenome-Assembled Genomes uncover a global brackish microbiome.</title>
        <authorList>
            <person name="Hugerth L.W."/>
            <person name="Larsson J."/>
            <person name="Alneberg J."/>
            <person name="Lindh M.V."/>
            <person name="Legrand C."/>
            <person name="Pinhassi J."/>
            <person name="Andersson A.F."/>
        </authorList>
    </citation>
    <scope>NUCLEOTIDE SEQUENCE [LARGE SCALE GENOMIC DNA]</scope>
    <source>
        <strain evidence="2">BACL2 MAG-120802-bin41</strain>
    </source>
</reference>
<comment type="caution">
    <text evidence="2">The sequence shown here is derived from an EMBL/GenBank/DDBJ whole genome shotgun (WGS) entry which is preliminary data.</text>
</comment>
<gene>
    <name evidence="2" type="ORF">ABR60_02155</name>
</gene>
<protein>
    <recommendedName>
        <fullName evidence="1">HTH cro/C1-type domain-containing protein</fullName>
    </recommendedName>
</protein>
<dbReference type="InterPro" id="IPR001387">
    <property type="entry name" value="Cro/C1-type_HTH"/>
</dbReference>
<dbReference type="PROSITE" id="PS50943">
    <property type="entry name" value="HTH_CROC1"/>
    <property type="match status" value="1"/>
</dbReference>
<dbReference type="GO" id="GO:0045892">
    <property type="term" value="P:negative regulation of DNA-templated transcription"/>
    <property type="evidence" value="ECO:0007669"/>
    <property type="project" value="InterPro"/>
</dbReference>
<dbReference type="Proteomes" id="UP000053941">
    <property type="component" value="Unassembled WGS sequence"/>
</dbReference>
<sequence length="203" mass="23580">MLLRRLTGRIVKGWPILAWASRGYEICGKTKRAFLHFAYFEPMTTPIEISKRLRQIRKQQNLTLKQVEIRSRGKWKAVVIGSYERGTRSLSISKAKSLCEFYGVPLSALFQIETSKQTFDSKPGLRIDLRHLRSRLSENDPLINQLHSLLSFIARRRDDWNGEIMSIRSQDNEALGLLLQKEPEELKRALEIRELLFKARGQA</sequence>
<name>A0A0R2NXJ7_9ACTN</name>
<dbReference type="Pfam" id="PF21179">
    <property type="entry name" value="BldD-like_C"/>
    <property type="match status" value="1"/>
</dbReference>
<organism evidence="2 3">
    <name type="scientific">Actinobacteria bacterium BACL2 MAG-120802-bin41</name>
    <dbReference type="NCBI Taxonomy" id="1655568"/>
    <lineage>
        <taxon>Bacteria</taxon>
        <taxon>Bacillati</taxon>
        <taxon>Actinomycetota</taxon>
        <taxon>Actinomycetes</taxon>
        <taxon>Actinomycetes incertae sedis</taxon>
        <taxon>ac1 cluster</taxon>
    </lineage>
</organism>
<dbReference type="Gene3D" id="1.10.260.40">
    <property type="entry name" value="lambda repressor-like DNA-binding domains"/>
    <property type="match status" value="1"/>
</dbReference>
<dbReference type="InterPro" id="IPR010982">
    <property type="entry name" value="Lambda_DNA-bd_dom_sf"/>
</dbReference>
<dbReference type="InterPro" id="IPR037664">
    <property type="entry name" value="BldD_C"/>
</dbReference>
<dbReference type="SUPFAM" id="SSF47413">
    <property type="entry name" value="lambda repressor-like DNA-binding domains"/>
    <property type="match status" value="1"/>
</dbReference>
<dbReference type="SMART" id="SM00530">
    <property type="entry name" value="HTH_XRE"/>
    <property type="match status" value="1"/>
</dbReference>
<dbReference type="CDD" id="cd16837">
    <property type="entry name" value="BldD_C_like"/>
    <property type="match status" value="1"/>
</dbReference>
<evidence type="ECO:0000259" key="1">
    <source>
        <dbReference type="PROSITE" id="PS50943"/>
    </source>
</evidence>
<evidence type="ECO:0000313" key="3">
    <source>
        <dbReference type="Proteomes" id="UP000053941"/>
    </source>
</evidence>
<dbReference type="CDD" id="cd00093">
    <property type="entry name" value="HTH_XRE"/>
    <property type="match status" value="1"/>
</dbReference>
<dbReference type="EMBL" id="LIAS01000086">
    <property type="protein sequence ID" value="KRO30617.1"/>
    <property type="molecule type" value="Genomic_DNA"/>
</dbReference>
<evidence type="ECO:0000313" key="2">
    <source>
        <dbReference type="EMBL" id="KRO30617.1"/>
    </source>
</evidence>
<proteinExistence type="predicted"/>
<dbReference type="GO" id="GO:0003677">
    <property type="term" value="F:DNA binding"/>
    <property type="evidence" value="ECO:0007669"/>
    <property type="project" value="InterPro"/>
</dbReference>
<feature type="domain" description="HTH cro/C1-type" evidence="1">
    <location>
        <begin position="53"/>
        <end position="109"/>
    </location>
</feature>
<dbReference type="InterPro" id="IPR038099">
    <property type="entry name" value="BldD-like_C_sf"/>
</dbReference>
<accession>A0A0R2NXJ7</accession>